<keyword evidence="2" id="KW-1185">Reference proteome</keyword>
<organism evidence="1 2">
    <name type="scientific">Adiantum capillus-veneris</name>
    <name type="common">Maidenhair fern</name>
    <dbReference type="NCBI Taxonomy" id="13818"/>
    <lineage>
        <taxon>Eukaryota</taxon>
        <taxon>Viridiplantae</taxon>
        <taxon>Streptophyta</taxon>
        <taxon>Embryophyta</taxon>
        <taxon>Tracheophyta</taxon>
        <taxon>Polypodiopsida</taxon>
        <taxon>Polypodiidae</taxon>
        <taxon>Polypodiales</taxon>
        <taxon>Pteridineae</taxon>
        <taxon>Pteridaceae</taxon>
        <taxon>Vittarioideae</taxon>
        <taxon>Adiantum</taxon>
    </lineage>
</organism>
<dbReference type="EMBL" id="JABFUD020000013">
    <property type="protein sequence ID" value="KAI5071700.1"/>
    <property type="molecule type" value="Genomic_DNA"/>
</dbReference>
<gene>
    <name evidence="1" type="ORF">GOP47_0013951</name>
</gene>
<dbReference type="AlphaFoldDB" id="A0A9D4UPH5"/>
<dbReference type="Proteomes" id="UP000886520">
    <property type="component" value="Chromosome 13"/>
</dbReference>
<comment type="caution">
    <text evidence="1">The sequence shown here is derived from an EMBL/GenBank/DDBJ whole genome shotgun (WGS) entry which is preliminary data.</text>
</comment>
<name>A0A9D4UPH5_ADICA</name>
<proteinExistence type="predicted"/>
<protein>
    <submittedName>
        <fullName evidence="1">Uncharacterized protein</fullName>
    </submittedName>
</protein>
<sequence>MEAGMKECKCLKYALGIMKWQSISLDHITSYDGKNRALHHNGQEPYLNFEKIKDQRDKCPATRMCIGSCARWK</sequence>
<accession>A0A9D4UPH5</accession>
<reference evidence="1" key="1">
    <citation type="submission" date="2021-01" db="EMBL/GenBank/DDBJ databases">
        <title>Adiantum capillus-veneris genome.</title>
        <authorList>
            <person name="Fang Y."/>
            <person name="Liao Q."/>
        </authorList>
    </citation>
    <scope>NUCLEOTIDE SEQUENCE</scope>
    <source>
        <strain evidence="1">H3</strain>
        <tissue evidence="1">Leaf</tissue>
    </source>
</reference>
<evidence type="ECO:0000313" key="2">
    <source>
        <dbReference type="Proteomes" id="UP000886520"/>
    </source>
</evidence>
<evidence type="ECO:0000313" key="1">
    <source>
        <dbReference type="EMBL" id="KAI5071700.1"/>
    </source>
</evidence>